<dbReference type="SMART" id="SM01007">
    <property type="entry name" value="Aldolase_II"/>
    <property type="match status" value="1"/>
</dbReference>
<accession>A0A1E7DNT2</accession>
<organism evidence="4 5">
    <name type="scientific">Domibacillus iocasae</name>
    <dbReference type="NCBI Taxonomy" id="1714016"/>
    <lineage>
        <taxon>Bacteria</taxon>
        <taxon>Bacillati</taxon>
        <taxon>Bacillota</taxon>
        <taxon>Bacilli</taxon>
        <taxon>Bacillales</taxon>
        <taxon>Bacillaceae</taxon>
        <taxon>Domibacillus</taxon>
    </lineage>
</organism>
<sequence>MVDQVTEKEVKLQLAKAIRMLEAIELLDMNGHVSCRILGTDRFLINSRKASRASVTVNDIVMCDLNGKLLEGDSEPPSEYHIHTEIFKRRNDVMSVIHNHPHYQTVLGIADVEMKPVFGIGAFVNNVPVYEKSSLINTAEMGAELAESLGNEISVQLRNHGTVVAAESVKAAFARSVFLEENAKKQYDAMLLGQDIRVLEGENLVRTRETAWQPSIIRKVWTYHEEKAIKEGTLAGINDQTPKTVLS</sequence>
<dbReference type="GO" id="GO:0016832">
    <property type="term" value="F:aldehyde-lyase activity"/>
    <property type="evidence" value="ECO:0007669"/>
    <property type="project" value="TreeGrafter"/>
</dbReference>
<feature type="domain" description="Class II aldolase/adducin N-terminal" evidence="3">
    <location>
        <begin position="12"/>
        <end position="187"/>
    </location>
</feature>
<dbReference type="GO" id="GO:0046872">
    <property type="term" value="F:metal ion binding"/>
    <property type="evidence" value="ECO:0007669"/>
    <property type="project" value="UniProtKB-KW"/>
</dbReference>
<reference evidence="4 5" key="1">
    <citation type="submission" date="2016-06" db="EMBL/GenBank/DDBJ databases">
        <title>Domibacillus iocasae genome sequencing.</title>
        <authorList>
            <person name="Verma A."/>
            <person name="Pal Y."/>
            <person name="Ojha A.K."/>
            <person name="Krishnamurthi S."/>
        </authorList>
    </citation>
    <scope>NUCLEOTIDE SEQUENCE [LARGE SCALE GENOMIC DNA]</scope>
    <source>
        <strain evidence="4 5">DSM 29979</strain>
    </source>
</reference>
<dbReference type="Gene3D" id="3.40.225.10">
    <property type="entry name" value="Class II aldolase/adducin N-terminal domain"/>
    <property type="match status" value="1"/>
</dbReference>
<keyword evidence="2" id="KW-0456">Lyase</keyword>
<evidence type="ECO:0000256" key="2">
    <source>
        <dbReference type="ARBA" id="ARBA00023239"/>
    </source>
</evidence>
<dbReference type="InterPro" id="IPR050197">
    <property type="entry name" value="Aldolase_class_II_sugar_metab"/>
</dbReference>
<dbReference type="Proteomes" id="UP000095658">
    <property type="component" value="Unassembled WGS sequence"/>
</dbReference>
<dbReference type="EMBL" id="MAMP01000021">
    <property type="protein sequence ID" value="OES44714.1"/>
    <property type="molecule type" value="Genomic_DNA"/>
</dbReference>
<name>A0A1E7DNT2_9BACI</name>
<evidence type="ECO:0000259" key="3">
    <source>
        <dbReference type="SMART" id="SM01007"/>
    </source>
</evidence>
<evidence type="ECO:0000313" key="5">
    <source>
        <dbReference type="Proteomes" id="UP000095658"/>
    </source>
</evidence>
<dbReference type="PANTHER" id="PTHR22789">
    <property type="entry name" value="FUCULOSE PHOSPHATE ALDOLASE"/>
    <property type="match status" value="1"/>
</dbReference>
<keyword evidence="1" id="KW-0479">Metal-binding</keyword>
<gene>
    <name evidence="4" type="ORF">BA724_05405</name>
</gene>
<keyword evidence="5" id="KW-1185">Reference proteome</keyword>
<proteinExistence type="predicted"/>
<dbReference type="AlphaFoldDB" id="A0A1E7DNT2"/>
<dbReference type="SUPFAM" id="SSF53639">
    <property type="entry name" value="AraD/HMP-PK domain-like"/>
    <property type="match status" value="1"/>
</dbReference>
<protein>
    <recommendedName>
        <fullName evidence="3">Class II aldolase/adducin N-terminal domain-containing protein</fullName>
    </recommendedName>
</protein>
<evidence type="ECO:0000313" key="4">
    <source>
        <dbReference type="EMBL" id="OES44714.1"/>
    </source>
</evidence>
<comment type="caution">
    <text evidence="4">The sequence shown here is derived from an EMBL/GenBank/DDBJ whole genome shotgun (WGS) entry which is preliminary data.</text>
</comment>
<dbReference type="PANTHER" id="PTHR22789:SF0">
    <property type="entry name" value="3-OXO-TETRONATE 4-PHOSPHATE DECARBOXYLASE-RELATED"/>
    <property type="match status" value="1"/>
</dbReference>
<evidence type="ECO:0000256" key="1">
    <source>
        <dbReference type="ARBA" id="ARBA00022723"/>
    </source>
</evidence>
<dbReference type="GO" id="GO:0005829">
    <property type="term" value="C:cytosol"/>
    <property type="evidence" value="ECO:0007669"/>
    <property type="project" value="TreeGrafter"/>
</dbReference>
<dbReference type="InterPro" id="IPR036409">
    <property type="entry name" value="Aldolase_II/adducin_N_sf"/>
</dbReference>
<dbReference type="GO" id="GO:0019323">
    <property type="term" value="P:pentose catabolic process"/>
    <property type="evidence" value="ECO:0007669"/>
    <property type="project" value="TreeGrafter"/>
</dbReference>
<dbReference type="OrthoDB" id="9794581at2"/>
<dbReference type="InterPro" id="IPR001303">
    <property type="entry name" value="Aldolase_II/adducin_N"/>
</dbReference>
<dbReference type="STRING" id="1714016.BA724_05405"/>
<dbReference type="Pfam" id="PF00596">
    <property type="entry name" value="Aldolase_II"/>
    <property type="match status" value="1"/>
</dbReference>